<dbReference type="InterPro" id="IPR058422">
    <property type="entry name" value="DUF8109"/>
</dbReference>
<gene>
    <name evidence="1" type="ORF">ACFQJ9_02755</name>
</gene>
<reference evidence="1 2" key="1">
    <citation type="journal article" date="2019" name="Int. J. Syst. Evol. Microbiol.">
        <title>The Global Catalogue of Microorganisms (GCM) 10K type strain sequencing project: providing services to taxonomists for standard genome sequencing and annotation.</title>
        <authorList>
            <consortium name="The Broad Institute Genomics Platform"/>
            <consortium name="The Broad Institute Genome Sequencing Center for Infectious Disease"/>
            <person name="Wu L."/>
            <person name="Ma J."/>
        </authorList>
    </citation>
    <scope>NUCLEOTIDE SEQUENCE [LARGE SCALE GENOMIC DNA]</scope>
    <source>
        <strain evidence="1 2">XZGYJ-43</strain>
    </source>
</reference>
<accession>A0ABD5YYQ9</accession>
<name>A0ABD5YYQ9_9EURY</name>
<dbReference type="Proteomes" id="UP001596447">
    <property type="component" value="Unassembled WGS sequence"/>
</dbReference>
<evidence type="ECO:0000313" key="1">
    <source>
        <dbReference type="EMBL" id="MFC7198387.1"/>
    </source>
</evidence>
<dbReference type="Pfam" id="PF26414">
    <property type="entry name" value="DUF8109"/>
    <property type="match status" value="1"/>
</dbReference>
<dbReference type="EMBL" id="JBHTAR010000004">
    <property type="protein sequence ID" value="MFC7198387.1"/>
    <property type="molecule type" value="Genomic_DNA"/>
</dbReference>
<dbReference type="RefSeq" id="WP_009488138.1">
    <property type="nucleotide sequence ID" value="NZ_JBHTAR010000004.1"/>
</dbReference>
<evidence type="ECO:0000313" key="2">
    <source>
        <dbReference type="Proteomes" id="UP001596447"/>
    </source>
</evidence>
<dbReference type="GeneID" id="43090313"/>
<protein>
    <submittedName>
        <fullName evidence="1">Uncharacterized protein</fullName>
    </submittedName>
</protein>
<proteinExistence type="predicted"/>
<keyword evidence="2" id="KW-1185">Reference proteome</keyword>
<comment type="caution">
    <text evidence="1">The sequence shown here is derived from an EMBL/GenBank/DDBJ whole genome shotgun (WGS) entry which is preliminary data.</text>
</comment>
<organism evidence="1 2">
    <name type="scientific">Halospeciosus flavus</name>
    <dbReference type="NCBI Taxonomy" id="3032283"/>
    <lineage>
        <taxon>Archaea</taxon>
        <taxon>Methanobacteriati</taxon>
        <taxon>Methanobacteriota</taxon>
        <taxon>Stenosarchaea group</taxon>
        <taxon>Halobacteria</taxon>
        <taxon>Halobacteriales</taxon>
        <taxon>Halobacteriaceae</taxon>
        <taxon>Halospeciosus</taxon>
    </lineage>
</organism>
<sequence>MEYDVKHRTPFHEFGKKGRFEAQTVMPEDSDEPHVRVCYYQKNGRFANRAPTVPESAFDDFLDAVQKEVEVARNPDMWSIESRELPEKLSKLIDEVGEDRAMELLAEQTDG</sequence>
<dbReference type="AlphaFoldDB" id="A0ABD5YYQ9"/>